<name>A0A0W8FDI8_9ZZZZ</name>
<dbReference type="SUPFAM" id="SSF53756">
    <property type="entry name" value="UDP-Glycosyltransferase/glycogen phosphorylase"/>
    <property type="match status" value="1"/>
</dbReference>
<dbReference type="PANTHER" id="PTHR39662:SF1">
    <property type="entry name" value="DUF354 DOMAIN-CONTAINING PROTEIN"/>
    <property type="match status" value="1"/>
</dbReference>
<accession>A0A0W8FDI8</accession>
<protein>
    <recommendedName>
        <fullName evidence="2">DUF354 domain-containing protein</fullName>
    </recommendedName>
</protein>
<organism evidence="1">
    <name type="scientific">hydrocarbon metagenome</name>
    <dbReference type="NCBI Taxonomy" id="938273"/>
    <lineage>
        <taxon>unclassified sequences</taxon>
        <taxon>metagenomes</taxon>
        <taxon>ecological metagenomes</taxon>
    </lineage>
</organism>
<evidence type="ECO:0008006" key="2">
    <source>
        <dbReference type="Google" id="ProtNLM"/>
    </source>
</evidence>
<dbReference type="AlphaFoldDB" id="A0A0W8FDI8"/>
<dbReference type="PANTHER" id="PTHR39662">
    <property type="entry name" value="DUF354 DOMAIN-CONTAINING PROTEIN-RELATED"/>
    <property type="match status" value="1"/>
</dbReference>
<dbReference type="InterPro" id="IPR007152">
    <property type="entry name" value="DUF354"/>
</dbReference>
<dbReference type="PIRSF" id="PIRSF005357">
    <property type="entry name" value="UCP005357"/>
    <property type="match status" value="1"/>
</dbReference>
<reference evidence="1" key="1">
    <citation type="journal article" date="2015" name="Proc. Natl. Acad. Sci. U.S.A.">
        <title>Networks of energetic and metabolic interactions define dynamics in microbial communities.</title>
        <authorList>
            <person name="Embree M."/>
            <person name="Liu J.K."/>
            <person name="Al-Bassam M.M."/>
            <person name="Zengler K."/>
        </authorList>
    </citation>
    <scope>NUCLEOTIDE SEQUENCE</scope>
</reference>
<proteinExistence type="predicted"/>
<dbReference type="Gene3D" id="3.40.50.2000">
    <property type="entry name" value="Glycogen Phosphorylase B"/>
    <property type="match status" value="1"/>
</dbReference>
<evidence type="ECO:0000313" key="1">
    <source>
        <dbReference type="EMBL" id="KUG18927.1"/>
    </source>
</evidence>
<dbReference type="EMBL" id="LNQE01001347">
    <property type="protein sequence ID" value="KUG18927.1"/>
    <property type="molecule type" value="Genomic_DNA"/>
</dbReference>
<dbReference type="Pfam" id="PF04007">
    <property type="entry name" value="DUF354"/>
    <property type="match status" value="1"/>
</dbReference>
<sequence length="367" mass="41856">MGDEMRILIDIGHPAHVHLFRNMVRNMQGHGHQVQIVARNKEVALDLLRLYGLDYENRGEIYHSLIDKAIGMLRIDYRVYNIAKNFKPDILIGVHNPYIAHVGKLLGKPSIIFNDTENVRIASALTYPFADVILTPSCFLEKVNQKKHVTFNGYKELAYLHPNYFTPDPGIFNEVGLSEGEPYILLRFISWAASHDVNLHGIKSGSEKAFIESLEKYGKIFITSERKLPSELEKYRLQVSPDKIHSLLHYARLYIGEGGTMATEAAILGTPAIHIEATSSGMASGELCGNFLELRDTYDLLYFYADQDHALVKALDILQEPDSKAIWQQKREKLLSEKIDVTSWLTDFVERYPDSFHEYMARKEPST</sequence>
<comment type="caution">
    <text evidence="1">The sequence shown here is derived from an EMBL/GenBank/DDBJ whole genome shotgun (WGS) entry which is preliminary data.</text>
</comment>
<gene>
    <name evidence="1" type="ORF">ASZ90_011373</name>
</gene>